<protein>
    <recommendedName>
        <fullName evidence="2">WW domain-containing protein</fullName>
    </recommendedName>
</protein>
<accession>A0A7M5V1W6</accession>
<feature type="region of interest" description="Disordered" evidence="1">
    <location>
        <begin position="622"/>
        <end position="741"/>
    </location>
</feature>
<feature type="compositionally biased region" description="Low complexity" evidence="1">
    <location>
        <begin position="224"/>
        <end position="239"/>
    </location>
</feature>
<keyword evidence="4" id="KW-1185">Reference proteome</keyword>
<dbReference type="OrthoDB" id="10072039at2759"/>
<feature type="compositionally biased region" description="Polar residues" evidence="1">
    <location>
        <begin position="240"/>
        <end position="264"/>
    </location>
</feature>
<dbReference type="InterPro" id="IPR001202">
    <property type="entry name" value="WW_dom"/>
</dbReference>
<proteinExistence type="predicted"/>
<dbReference type="PROSITE" id="PS50020">
    <property type="entry name" value="WW_DOMAIN_2"/>
    <property type="match status" value="1"/>
</dbReference>
<evidence type="ECO:0000259" key="2">
    <source>
        <dbReference type="PROSITE" id="PS50020"/>
    </source>
</evidence>
<dbReference type="CDD" id="cd00201">
    <property type="entry name" value="WW"/>
    <property type="match status" value="1"/>
</dbReference>
<evidence type="ECO:0000256" key="1">
    <source>
        <dbReference type="SAM" id="MobiDB-lite"/>
    </source>
</evidence>
<dbReference type="Proteomes" id="UP000594262">
    <property type="component" value="Unplaced"/>
</dbReference>
<feature type="compositionally biased region" description="Polar residues" evidence="1">
    <location>
        <begin position="622"/>
        <end position="634"/>
    </location>
</feature>
<feature type="compositionally biased region" description="Polar residues" evidence="1">
    <location>
        <begin position="401"/>
        <end position="410"/>
    </location>
</feature>
<feature type="region of interest" description="Disordered" evidence="1">
    <location>
        <begin position="125"/>
        <end position="264"/>
    </location>
</feature>
<feature type="compositionally biased region" description="Basic and acidic residues" evidence="1">
    <location>
        <begin position="458"/>
        <end position="487"/>
    </location>
</feature>
<dbReference type="InterPro" id="IPR036020">
    <property type="entry name" value="WW_dom_sf"/>
</dbReference>
<dbReference type="PROSITE" id="PS01159">
    <property type="entry name" value="WW_DOMAIN_1"/>
    <property type="match status" value="1"/>
</dbReference>
<dbReference type="GeneID" id="136798890"/>
<feature type="region of interest" description="Disordered" evidence="1">
    <location>
        <begin position="1"/>
        <end position="104"/>
    </location>
</feature>
<evidence type="ECO:0000313" key="4">
    <source>
        <dbReference type="Proteomes" id="UP000594262"/>
    </source>
</evidence>
<feature type="compositionally biased region" description="Low complexity" evidence="1">
    <location>
        <begin position="644"/>
        <end position="655"/>
    </location>
</feature>
<feature type="domain" description="WW" evidence="2">
    <location>
        <begin position="85"/>
        <end position="119"/>
    </location>
</feature>
<reference evidence="3" key="1">
    <citation type="submission" date="2021-01" db="UniProtKB">
        <authorList>
            <consortium name="EnsemblMetazoa"/>
        </authorList>
    </citation>
    <scope>IDENTIFICATION</scope>
</reference>
<feature type="compositionally biased region" description="Low complexity" evidence="1">
    <location>
        <begin position="411"/>
        <end position="425"/>
    </location>
</feature>
<feature type="compositionally biased region" description="Low complexity" evidence="1">
    <location>
        <begin position="663"/>
        <end position="672"/>
    </location>
</feature>
<dbReference type="EnsemblMetazoa" id="CLYHEMT004880.1">
    <property type="protein sequence ID" value="CLYHEMP004880.1"/>
    <property type="gene ID" value="CLYHEMG004880"/>
</dbReference>
<organism evidence="3 4">
    <name type="scientific">Clytia hemisphaerica</name>
    <dbReference type="NCBI Taxonomy" id="252671"/>
    <lineage>
        <taxon>Eukaryota</taxon>
        <taxon>Metazoa</taxon>
        <taxon>Cnidaria</taxon>
        <taxon>Hydrozoa</taxon>
        <taxon>Hydroidolina</taxon>
        <taxon>Leptothecata</taxon>
        <taxon>Obeliida</taxon>
        <taxon>Clytiidae</taxon>
        <taxon>Clytia</taxon>
    </lineage>
</organism>
<feature type="compositionally biased region" description="Basic and acidic residues" evidence="1">
    <location>
        <begin position="68"/>
        <end position="93"/>
    </location>
</feature>
<feature type="compositionally biased region" description="Basic and acidic residues" evidence="1">
    <location>
        <begin position="1"/>
        <end position="10"/>
    </location>
</feature>
<dbReference type="RefSeq" id="XP_066911654.1">
    <property type="nucleotide sequence ID" value="XM_067055553.1"/>
</dbReference>
<sequence>MAAQARHYESKSISYQPRQVDDKMIPKSHRNSFSKQSSLDSSPYSKSSTNSPINRKRALDSPNSRHGSPHERKQRMNSDGKASDHQMDSDWSEHVSSSSGKTYYYNKKTEESQWELPKEWKNRDKAKLNDRHSKDLRDSRDSRNSRDSDYNNKDYDSRDRDRDRDRDRYKDKRNYRDSRDSRDSRTKERENFNNSIKDRERDRDRDRYRDCDKDNRETNTPSMNGRYRNSNSGSSRYSSTIKSIGHSTPSSYTSTTGRSYHNHQTPEVVNGTVQDISPPGTPTNDDIMNTTPLNTSTQNPAMFTPHVCSPHLHNSMTPVAAGIAPHLVIPTTPHTPLLSPSLLLNPSATISTATLLHPLQQALLIQQQQIPVQLLNQAKELFNSPKLPTVKNHFNDRSCPSSPLVTNFHQNNVSSLSPSMRSNSSTPPPPPPPKENNTSNDILSGHHDRYHRLNTSFDARHGIPGESPREILNRSKSYDNRNDDTTPHRPLNHRMNEMKHSVDRNAKKSTAKLFGTEQIQQQKIDSMFDGLPDLGKYAASYSSSIVDFTNNFYGNVMEKQANEGWNEFHGTTHVSASKAKNNLLLCSETMNVENVKLETSASWFGALDDVLSKIECLRNNLTSKPKHTNSSTRNNKSKQDPNVSSSTCPSPSTTTAAGSVNHSSQSSPSTTSNDEQNSDTTSAIKTNGISVNEQHVACDSTTNENDKSPTPPPPPSKKAGKEKTNLLNNTTNTPSQNEQVR</sequence>
<evidence type="ECO:0000313" key="3">
    <source>
        <dbReference type="EnsemblMetazoa" id="CLYHEMP004880.1"/>
    </source>
</evidence>
<feature type="compositionally biased region" description="Low complexity" evidence="1">
    <location>
        <begin position="34"/>
        <end position="51"/>
    </location>
</feature>
<dbReference type="SMART" id="SM00456">
    <property type="entry name" value="WW"/>
    <property type="match status" value="1"/>
</dbReference>
<name>A0A7M5V1W6_9CNID</name>
<feature type="region of interest" description="Disordered" evidence="1">
    <location>
        <begin position="401"/>
        <end position="492"/>
    </location>
</feature>
<feature type="compositionally biased region" description="Basic and acidic residues" evidence="1">
    <location>
        <begin position="125"/>
        <end position="217"/>
    </location>
</feature>
<feature type="compositionally biased region" description="Polar residues" evidence="1">
    <location>
        <begin position="673"/>
        <end position="703"/>
    </location>
</feature>
<dbReference type="Gene3D" id="2.20.70.10">
    <property type="match status" value="1"/>
</dbReference>
<dbReference type="Pfam" id="PF00397">
    <property type="entry name" value="WW"/>
    <property type="match status" value="1"/>
</dbReference>
<dbReference type="SUPFAM" id="SSF51045">
    <property type="entry name" value="WW domain"/>
    <property type="match status" value="1"/>
</dbReference>
<dbReference type="AlphaFoldDB" id="A0A7M5V1W6"/>